<dbReference type="GO" id="GO:0006281">
    <property type="term" value="P:DNA repair"/>
    <property type="evidence" value="ECO:0007669"/>
    <property type="project" value="TreeGrafter"/>
</dbReference>
<gene>
    <name evidence="3" type="ORF">WJX81_006974</name>
</gene>
<dbReference type="PANTHER" id="PTHR12683">
    <property type="entry name" value="CDK-ACTIVATING KINASE ASSEMBLY FACTOR MAT1"/>
    <property type="match status" value="1"/>
</dbReference>
<proteinExistence type="predicted"/>
<evidence type="ECO:0000313" key="4">
    <source>
        <dbReference type="Proteomes" id="UP001445335"/>
    </source>
</evidence>
<evidence type="ECO:0000313" key="3">
    <source>
        <dbReference type="EMBL" id="KAK9823013.1"/>
    </source>
</evidence>
<feature type="compositionally biased region" description="Low complexity" evidence="1">
    <location>
        <begin position="90"/>
        <end position="113"/>
    </location>
</feature>
<keyword evidence="4" id="KW-1185">Reference proteome</keyword>
<dbReference type="Pfam" id="PF06391">
    <property type="entry name" value="MAT1"/>
    <property type="match status" value="1"/>
</dbReference>
<evidence type="ECO:0000256" key="1">
    <source>
        <dbReference type="SAM" id="MobiDB-lite"/>
    </source>
</evidence>
<reference evidence="3 4" key="1">
    <citation type="journal article" date="2024" name="Nat. Commun.">
        <title>Phylogenomics reveals the evolutionary origins of lichenization in chlorophyte algae.</title>
        <authorList>
            <person name="Puginier C."/>
            <person name="Libourel C."/>
            <person name="Otte J."/>
            <person name="Skaloud P."/>
            <person name="Haon M."/>
            <person name="Grisel S."/>
            <person name="Petersen M."/>
            <person name="Berrin J.G."/>
            <person name="Delaux P.M."/>
            <person name="Dal Grande F."/>
            <person name="Keller J."/>
        </authorList>
    </citation>
    <scope>NUCLEOTIDE SEQUENCE [LARGE SCALE GENOMIC DNA]</scope>
    <source>
        <strain evidence="3 4">SAG 245.80</strain>
    </source>
</reference>
<feature type="region of interest" description="Disordered" evidence="1">
    <location>
        <begin position="77"/>
        <end position="113"/>
    </location>
</feature>
<dbReference type="AlphaFoldDB" id="A0AAW1QNJ3"/>
<dbReference type="GO" id="GO:0006357">
    <property type="term" value="P:regulation of transcription by RNA polymerase II"/>
    <property type="evidence" value="ECO:0007669"/>
    <property type="project" value="TreeGrafter"/>
</dbReference>
<dbReference type="EMBL" id="JALJOU010000081">
    <property type="protein sequence ID" value="KAK9823013.1"/>
    <property type="molecule type" value="Genomic_DNA"/>
</dbReference>
<protein>
    <recommendedName>
        <fullName evidence="2">MAT1 centre domain-containing protein</fullName>
    </recommendedName>
</protein>
<evidence type="ECO:0000259" key="2">
    <source>
        <dbReference type="Pfam" id="PF06391"/>
    </source>
</evidence>
<feature type="region of interest" description="Disordered" evidence="1">
    <location>
        <begin position="127"/>
        <end position="159"/>
    </location>
</feature>
<dbReference type="PANTHER" id="PTHR12683:SF13">
    <property type="entry name" value="CDK-ACTIVATING KINASE ASSEMBLY FACTOR MAT1"/>
    <property type="match status" value="1"/>
</dbReference>
<comment type="caution">
    <text evidence="3">The sequence shown here is derived from an EMBL/GenBank/DDBJ whole genome shotgun (WGS) entry which is preliminary data.</text>
</comment>
<feature type="domain" description="MAT1 centre" evidence="2">
    <location>
        <begin position="6"/>
        <end position="93"/>
    </location>
</feature>
<dbReference type="GO" id="GO:0005675">
    <property type="term" value="C:transcription factor TFIIH holo complex"/>
    <property type="evidence" value="ECO:0007669"/>
    <property type="project" value="TreeGrafter"/>
</dbReference>
<feature type="compositionally biased region" description="Basic and acidic residues" evidence="1">
    <location>
        <begin position="77"/>
        <end position="89"/>
    </location>
</feature>
<organism evidence="3 4">
    <name type="scientific">Elliptochloris bilobata</name>
    <dbReference type="NCBI Taxonomy" id="381761"/>
    <lineage>
        <taxon>Eukaryota</taxon>
        <taxon>Viridiplantae</taxon>
        <taxon>Chlorophyta</taxon>
        <taxon>core chlorophytes</taxon>
        <taxon>Trebouxiophyceae</taxon>
        <taxon>Trebouxiophyceae incertae sedis</taxon>
        <taxon>Elliptochloris clade</taxon>
        <taxon>Elliptochloris</taxon>
    </lineage>
</organism>
<accession>A0AAW1QNJ3</accession>
<name>A0AAW1QNJ3_9CHLO</name>
<dbReference type="Proteomes" id="UP001445335">
    <property type="component" value="Unassembled WGS sequence"/>
</dbReference>
<sequence length="185" mass="19609">MADTLSKERCMRARVESVYNKQEPDFASRREYDDYLEEREDIILNLSEGIDVEATEAKLRTYERANFADIAANEARKVEDKRVHAEKQAAAKAAGSGAESAPAPTAAGPSAAAGAQYVAGPAQAAAAAAVAQPAPLQPPPRPADRTNGGGLDSEARARMAAASGWSPDFARRRMLAEAFSSVFVA</sequence>
<dbReference type="InterPro" id="IPR015877">
    <property type="entry name" value="MAT1_centre"/>
</dbReference>